<dbReference type="EMBL" id="QEAS01000016">
    <property type="protein sequence ID" value="PWG79225.1"/>
    <property type="molecule type" value="Genomic_DNA"/>
</dbReference>
<keyword evidence="2" id="KW-0732">Signal</keyword>
<keyword evidence="5" id="KW-1185">Reference proteome</keyword>
<name>A0A2U2PCV7_9SPHI</name>
<keyword evidence="1" id="KW-0472">Membrane</keyword>
<accession>A0A2U2PCV7</accession>
<dbReference type="AlphaFoldDB" id="A0A2U2PCV7"/>
<dbReference type="InterPro" id="IPR036890">
    <property type="entry name" value="HATPase_C_sf"/>
</dbReference>
<evidence type="ECO:0000313" key="5">
    <source>
        <dbReference type="Proteomes" id="UP000245647"/>
    </source>
</evidence>
<feature type="signal peptide" evidence="2">
    <location>
        <begin position="1"/>
        <end position="18"/>
    </location>
</feature>
<feature type="transmembrane region" description="Helical" evidence="1">
    <location>
        <begin position="408"/>
        <end position="428"/>
    </location>
</feature>
<evidence type="ECO:0000313" key="4">
    <source>
        <dbReference type="EMBL" id="PWG79225.1"/>
    </source>
</evidence>
<gene>
    <name evidence="4" type="ORF">DDR33_18235</name>
</gene>
<dbReference type="OrthoDB" id="9809670at2"/>
<dbReference type="RefSeq" id="WP_109417241.1">
    <property type="nucleotide sequence ID" value="NZ_QEAS01000016.1"/>
</dbReference>
<evidence type="ECO:0000256" key="2">
    <source>
        <dbReference type="SAM" id="SignalP"/>
    </source>
</evidence>
<dbReference type="PANTHER" id="PTHR34220:SF9">
    <property type="entry name" value="SIGNAL TRANSDUCTION HISTIDINE KINASE INTERNAL REGION DOMAIN-CONTAINING PROTEIN"/>
    <property type="match status" value="1"/>
</dbReference>
<dbReference type="Gene3D" id="3.30.565.10">
    <property type="entry name" value="Histidine kinase-like ATPase, C-terminal domain"/>
    <property type="match status" value="1"/>
</dbReference>
<dbReference type="InterPro" id="IPR050640">
    <property type="entry name" value="Bact_2-comp_sensor_kinase"/>
</dbReference>
<dbReference type="Pfam" id="PF06580">
    <property type="entry name" value="His_kinase"/>
    <property type="match status" value="1"/>
</dbReference>
<dbReference type="PANTHER" id="PTHR34220">
    <property type="entry name" value="SENSOR HISTIDINE KINASE YPDA"/>
    <property type="match status" value="1"/>
</dbReference>
<organism evidence="4 5">
    <name type="scientific">Pararcticibacter amylolyticus</name>
    <dbReference type="NCBI Taxonomy" id="2173175"/>
    <lineage>
        <taxon>Bacteria</taxon>
        <taxon>Pseudomonadati</taxon>
        <taxon>Bacteroidota</taxon>
        <taxon>Sphingobacteriia</taxon>
        <taxon>Sphingobacteriales</taxon>
        <taxon>Sphingobacteriaceae</taxon>
        <taxon>Pararcticibacter</taxon>
    </lineage>
</organism>
<sequence>MKQAFRIILFLCAFSAFFACKQERHVSGGGPDTLARQIEALVSMKAGPSNFDSLLRAGKRFDKNPYVKRDTVLATKVKYHLARIYGMQGLDSAGIFVGQALELIEPTAGNLKMKALVYNGIGNIRNLEAKEKEAAYYYNKAAAIVMSDSTVGLSAEARSAILLSAAQSNLDAFQYDLAEKMNRATLPLSDSVPEGHIVKQRVLVQLIQTLNKRHKPANSYLPYLRKLEALHARNPEAYNASYLYETKILYFESAGKKDSLLHYQLLKLQADEQLYNSKETSIFINNLFVDYCNVALIYTGLRLAAPAAKHVAEANRLQKKHPGAIFADNEVIFYKTLAALYQLQGKNGEAINALKRVADLQEDIYQTQNAQAIAEMNALYQLQAKDRSIRALNENIQINKLQLQQNRLWLVVSILGVVLLGMTLLFLFHSFRQRRLGQEKEKLLLQQKLLRTQMEPHFIFNTLAAVQSFVRLDKKDAAIKYLNRFSRLLRSSLELSREDLVPLTEEIETLDNYLSLQQMRCEDAFTYQIVQPEEQDLSAVMLPPMLIQPYVENAILHGIDLHTGEGNIEIRLQIEGDILNVSIADSGKTETEDSRSSHRSLSGIISRERMQLLGRKAGIQVAGDAKGGGTVVNLKIPVVFG</sequence>
<keyword evidence="1" id="KW-0812">Transmembrane</keyword>
<proteinExistence type="predicted"/>
<comment type="caution">
    <text evidence="4">The sequence shown here is derived from an EMBL/GenBank/DDBJ whole genome shotgun (WGS) entry which is preliminary data.</text>
</comment>
<evidence type="ECO:0000256" key="1">
    <source>
        <dbReference type="SAM" id="Phobius"/>
    </source>
</evidence>
<dbReference type="InterPro" id="IPR010559">
    <property type="entry name" value="Sig_transdc_His_kin_internal"/>
</dbReference>
<keyword evidence="1" id="KW-1133">Transmembrane helix</keyword>
<protein>
    <submittedName>
        <fullName evidence="4">Regulator of cell autolysis</fullName>
    </submittedName>
</protein>
<evidence type="ECO:0000259" key="3">
    <source>
        <dbReference type="Pfam" id="PF06580"/>
    </source>
</evidence>
<dbReference type="Proteomes" id="UP000245647">
    <property type="component" value="Unassembled WGS sequence"/>
</dbReference>
<dbReference type="GO" id="GO:0016020">
    <property type="term" value="C:membrane"/>
    <property type="evidence" value="ECO:0007669"/>
    <property type="project" value="InterPro"/>
</dbReference>
<dbReference type="GO" id="GO:0000155">
    <property type="term" value="F:phosphorelay sensor kinase activity"/>
    <property type="evidence" value="ECO:0007669"/>
    <property type="project" value="InterPro"/>
</dbReference>
<dbReference type="SUPFAM" id="SSF55874">
    <property type="entry name" value="ATPase domain of HSP90 chaperone/DNA topoisomerase II/histidine kinase"/>
    <property type="match status" value="1"/>
</dbReference>
<feature type="domain" description="Signal transduction histidine kinase internal region" evidence="3">
    <location>
        <begin position="446"/>
        <end position="524"/>
    </location>
</feature>
<dbReference type="PROSITE" id="PS51257">
    <property type="entry name" value="PROKAR_LIPOPROTEIN"/>
    <property type="match status" value="1"/>
</dbReference>
<feature type="chain" id="PRO_5015439013" evidence="2">
    <location>
        <begin position="19"/>
        <end position="641"/>
    </location>
</feature>
<reference evidence="4 5" key="1">
    <citation type="submission" date="2018-04" db="EMBL/GenBank/DDBJ databases">
        <title>Pedobacter chongqingensis sp. nov., isolated from a rottenly hemp rope.</title>
        <authorList>
            <person name="Cai Y."/>
        </authorList>
    </citation>
    <scope>NUCLEOTIDE SEQUENCE [LARGE SCALE GENOMIC DNA]</scope>
    <source>
        <strain evidence="4 5">FJ4-8</strain>
    </source>
</reference>